<gene>
    <name evidence="1" type="ORF">DAKH74_053850</name>
</gene>
<dbReference type="EMBL" id="BTGD01000025">
    <property type="protein sequence ID" value="GMM58768.1"/>
    <property type="molecule type" value="Genomic_DNA"/>
</dbReference>
<comment type="caution">
    <text evidence="1">The sequence shown here is derived from an EMBL/GenBank/DDBJ whole genome shotgun (WGS) entry which is preliminary data.</text>
</comment>
<name>A0AAV5S8X7_MAUHU</name>
<evidence type="ECO:0008006" key="3">
    <source>
        <dbReference type="Google" id="ProtNLM"/>
    </source>
</evidence>
<evidence type="ECO:0000313" key="1">
    <source>
        <dbReference type="EMBL" id="GMM58768.1"/>
    </source>
</evidence>
<proteinExistence type="predicted"/>
<sequence>MSGNSKKLGKTVMRELERYSDGNVAQVDNSSEPLVAVAFEELMQRVLLSANRMAMEDGSLEVLPQHIETALAMLLETPEK</sequence>
<dbReference type="AlphaFoldDB" id="A0AAV5S8X7"/>
<reference evidence="1 2" key="1">
    <citation type="journal article" date="2023" name="Elife">
        <title>Identification of key yeast species and microbe-microbe interactions impacting larval growth of Drosophila in the wild.</title>
        <authorList>
            <person name="Mure A."/>
            <person name="Sugiura Y."/>
            <person name="Maeda R."/>
            <person name="Honda K."/>
            <person name="Sakurai N."/>
            <person name="Takahashi Y."/>
            <person name="Watada M."/>
            <person name="Katoh T."/>
            <person name="Gotoh A."/>
            <person name="Gotoh Y."/>
            <person name="Taniguchi I."/>
            <person name="Nakamura K."/>
            <person name="Hayashi T."/>
            <person name="Katayama T."/>
            <person name="Uemura T."/>
            <person name="Hattori Y."/>
        </authorList>
    </citation>
    <scope>NUCLEOTIDE SEQUENCE [LARGE SCALE GENOMIC DNA]</scope>
    <source>
        <strain evidence="1 2">KH-74</strain>
    </source>
</reference>
<protein>
    <recommendedName>
        <fullName evidence="3">Centromere protein X</fullName>
    </recommendedName>
</protein>
<dbReference type="Proteomes" id="UP001377567">
    <property type="component" value="Unassembled WGS sequence"/>
</dbReference>
<accession>A0AAV5S8X7</accession>
<evidence type="ECO:0000313" key="2">
    <source>
        <dbReference type="Proteomes" id="UP001377567"/>
    </source>
</evidence>
<keyword evidence="2" id="KW-1185">Reference proteome</keyword>
<organism evidence="1 2">
    <name type="scientific">Maudiozyma humilis</name>
    <name type="common">Sour dough yeast</name>
    <name type="synonym">Kazachstania humilis</name>
    <dbReference type="NCBI Taxonomy" id="51915"/>
    <lineage>
        <taxon>Eukaryota</taxon>
        <taxon>Fungi</taxon>
        <taxon>Dikarya</taxon>
        <taxon>Ascomycota</taxon>
        <taxon>Saccharomycotina</taxon>
        <taxon>Saccharomycetes</taxon>
        <taxon>Saccharomycetales</taxon>
        <taxon>Saccharomycetaceae</taxon>
        <taxon>Maudiozyma</taxon>
    </lineage>
</organism>